<organism evidence="2 3">
    <name type="scientific">Stenotrophomonas maltophilia</name>
    <name type="common">Pseudomonas maltophilia</name>
    <name type="synonym">Xanthomonas maltophilia</name>
    <dbReference type="NCBI Taxonomy" id="40324"/>
    <lineage>
        <taxon>Bacteria</taxon>
        <taxon>Pseudomonadati</taxon>
        <taxon>Pseudomonadota</taxon>
        <taxon>Gammaproteobacteria</taxon>
        <taxon>Lysobacterales</taxon>
        <taxon>Lysobacteraceae</taxon>
        <taxon>Stenotrophomonas</taxon>
        <taxon>Stenotrophomonas maltophilia group</taxon>
    </lineage>
</organism>
<evidence type="ECO:0000313" key="2">
    <source>
        <dbReference type="EMBL" id="OWQ49769.1"/>
    </source>
</evidence>
<feature type="transmembrane region" description="Helical" evidence="1">
    <location>
        <begin position="222"/>
        <end position="240"/>
    </location>
</feature>
<feature type="transmembrane region" description="Helical" evidence="1">
    <location>
        <begin position="153"/>
        <end position="175"/>
    </location>
</feature>
<feature type="transmembrane region" description="Helical" evidence="1">
    <location>
        <begin position="67"/>
        <end position="86"/>
    </location>
</feature>
<evidence type="ECO:0008006" key="4">
    <source>
        <dbReference type="Google" id="ProtNLM"/>
    </source>
</evidence>
<reference evidence="2 3" key="1">
    <citation type="submission" date="2017-06" db="EMBL/GenBank/DDBJ databases">
        <authorList>
            <person name="Kim H.J."/>
            <person name="Triplett B.A."/>
        </authorList>
    </citation>
    <scope>NUCLEOTIDE SEQUENCE [LARGE SCALE GENOMIC DNA]</scope>
    <source>
        <strain evidence="2 3">13146</strain>
    </source>
</reference>
<dbReference type="InterPro" id="IPR010539">
    <property type="entry name" value="BaxI_1-like"/>
</dbReference>
<feature type="transmembrane region" description="Helical" evidence="1">
    <location>
        <begin position="38"/>
        <end position="55"/>
    </location>
</feature>
<keyword evidence="1" id="KW-1133">Transmembrane helix</keyword>
<dbReference type="PIRSF" id="PIRSF009160">
    <property type="entry name" value="UCP009160"/>
    <property type="match status" value="1"/>
</dbReference>
<protein>
    <recommendedName>
        <fullName evidence="4">Bax inhibitor-1/YccA family protein</fullName>
    </recommendedName>
</protein>
<sequence>MRSGNPALSESTFLDLASGSVVARPDQAMTINGTVNKTGILLLLTVLTAAFAWSQSVDASGLPTSSAMPYTLVGAIGGLVLALVTVFKKEWSPVTAPMYALVEGLFLGAISAMFNAKFPGIVMQAVMLTFGTMFVMLAVYRSGLIKVTENFKLGVVAATGGIALLYLASFVLSFFNINIPMIHEGGWMGIAFSLFVVVVAALNLVLDFDFIETGAEARAPKFMEWYGAFGLMVTLVWLYVEFLRLLSKIQQR</sequence>
<feature type="transmembrane region" description="Helical" evidence="1">
    <location>
        <begin position="121"/>
        <end position="141"/>
    </location>
</feature>
<dbReference type="PANTHER" id="PTHR41282">
    <property type="entry name" value="CONSERVED TRANSMEMBRANE PROTEIN-RELATED"/>
    <property type="match status" value="1"/>
</dbReference>
<gene>
    <name evidence="2" type="ORF">CEE60_18430</name>
</gene>
<comment type="caution">
    <text evidence="2">The sequence shown here is derived from an EMBL/GenBank/DDBJ whole genome shotgun (WGS) entry which is preliminary data.</text>
</comment>
<evidence type="ECO:0000313" key="3">
    <source>
        <dbReference type="Proteomes" id="UP000198157"/>
    </source>
</evidence>
<proteinExistence type="predicted"/>
<dbReference type="Pfam" id="PF12811">
    <property type="entry name" value="BaxI_1"/>
    <property type="match status" value="1"/>
</dbReference>
<keyword evidence="1" id="KW-0472">Membrane</keyword>
<feature type="transmembrane region" description="Helical" evidence="1">
    <location>
        <begin position="98"/>
        <end position="115"/>
    </location>
</feature>
<keyword evidence="1" id="KW-0812">Transmembrane</keyword>
<dbReference type="EMBL" id="NIVS01000056">
    <property type="protein sequence ID" value="OWQ49769.1"/>
    <property type="molecule type" value="Genomic_DNA"/>
</dbReference>
<dbReference type="OrthoDB" id="116480at2"/>
<name>A0A246HHL4_STEMA</name>
<dbReference type="PANTHER" id="PTHR41282:SF1">
    <property type="entry name" value="CONSERVED TRANSMEMBRANE PROTEIN-RELATED"/>
    <property type="match status" value="1"/>
</dbReference>
<accession>A0A246HHL4</accession>
<dbReference type="AlphaFoldDB" id="A0A246HHL4"/>
<dbReference type="Proteomes" id="UP000198157">
    <property type="component" value="Unassembled WGS sequence"/>
</dbReference>
<evidence type="ECO:0000256" key="1">
    <source>
        <dbReference type="SAM" id="Phobius"/>
    </source>
</evidence>
<feature type="transmembrane region" description="Helical" evidence="1">
    <location>
        <begin position="187"/>
        <end position="210"/>
    </location>
</feature>